<feature type="domain" description="AMP-dependent synthetase/ligase" evidence="3">
    <location>
        <begin position="11"/>
        <end position="416"/>
    </location>
</feature>
<dbReference type="SUPFAM" id="SSF56801">
    <property type="entry name" value="Acetyl-CoA synthetase-like"/>
    <property type="match status" value="1"/>
</dbReference>
<dbReference type="PANTHER" id="PTHR43272:SF33">
    <property type="entry name" value="AMP-BINDING DOMAIN-CONTAINING PROTEIN-RELATED"/>
    <property type="match status" value="1"/>
</dbReference>
<dbReference type="GO" id="GO:0016020">
    <property type="term" value="C:membrane"/>
    <property type="evidence" value="ECO:0007669"/>
    <property type="project" value="TreeGrafter"/>
</dbReference>
<dbReference type="InterPro" id="IPR000873">
    <property type="entry name" value="AMP-dep_synth/lig_dom"/>
</dbReference>
<dbReference type="InterPro" id="IPR020845">
    <property type="entry name" value="AMP-binding_CS"/>
</dbReference>
<dbReference type="Pfam" id="PF00501">
    <property type="entry name" value="AMP-binding"/>
    <property type="match status" value="1"/>
</dbReference>
<name>A0A1H5H8M2_RHOJO</name>
<evidence type="ECO:0000313" key="5">
    <source>
        <dbReference type="Proteomes" id="UP000183407"/>
    </source>
</evidence>
<dbReference type="Pfam" id="PF23562">
    <property type="entry name" value="AMP-binding_C_3"/>
    <property type="match status" value="1"/>
</dbReference>
<proteinExistence type="predicted"/>
<dbReference type="CDD" id="cd05907">
    <property type="entry name" value="VL_LC_FACS_like"/>
    <property type="match status" value="1"/>
</dbReference>
<dbReference type="Proteomes" id="UP000183407">
    <property type="component" value="Unassembled WGS sequence"/>
</dbReference>
<evidence type="ECO:0000313" key="4">
    <source>
        <dbReference type="EMBL" id="SEE24299.1"/>
    </source>
</evidence>
<dbReference type="RefSeq" id="WP_073359354.1">
    <property type="nucleotide sequence ID" value="NZ_FNTL01000004.1"/>
</dbReference>
<dbReference type="AlphaFoldDB" id="A0A1H5H8M2"/>
<organism evidence="4 5">
    <name type="scientific">Rhodococcus jostii</name>
    <dbReference type="NCBI Taxonomy" id="132919"/>
    <lineage>
        <taxon>Bacteria</taxon>
        <taxon>Bacillati</taxon>
        <taxon>Actinomycetota</taxon>
        <taxon>Actinomycetes</taxon>
        <taxon>Mycobacteriales</taxon>
        <taxon>Nocardiaceae</taxon>
        <taxon>Rhodococcus</taxon>
    </lineage>
</organism>
<dbReference type="GO" id="GO:0004467">
    <property type="term" value="F:long-chain fatty acid-CoA ligase activity"/>
    <property type="evidence" value="ECO:0007669"/>
    <property type="project" value="TreeGrafter"/>
</dbReference>
<dbReference type="PROSITE" id="PS00455">
    <property type="entry name" value="AMP_BINDING"/>
    <property type="match status" value="1"/>
</dbReference>
<dbReference type="Gene3D" id="3.40.50.12780">
    <property type="entry name" value="N-terminal domain of ligase-like"/>
    <property type="match status" value="1"/>
</dbReference>
<dbReference type="OrthoDB" id="9803968at2"/>
<keyword evidence="2" id="KW-0067">ATP-binding</keyword>
<dbReference type="GO" id="GO:0005524">
    <property type="term" value="F:ATP binding"/>
    <property type="evidence" value="ECO:0007669"/>
    <property type="project" value="UniProtKB-KW"/>
</dbReference>
<reference evidence="5" key="1">
    <citation type="submission" date="2016-10" db="EMBL/GenBank/DDBJ databases">
        <authorList>
            <person name="Varghese N."/>
        </authorList>
    </citation>
    <scope>NUCLEOTIDE SEQUENCE [LARGE SCALE GENOMIC DNA]</scope>
    <source>
        <strain evidence="5">DSM 44719</strain>
    </source>
</reference>
<evidence type="ECO:0000259" key="3">
    <source>
        <dbReference type="Pfam" id="PF00501"/>
    </source>
</evidence>
<gene>
    <name evidence="4" type="ORF">SAMN04490220_7111</name>
</gene>
<protein>
    <submittedName>
        <fullName evidence="4">Long-chain acyl-CoA synthetase (AMP-forming)</fullName>
    </submittedName>
</protein>
<dbReference type="InterPro" id="IPR042099">
    <property type="entry name" value="ANL_N_sf"/>
</dbReference>
<evidence type="ECO:0000256" key="1">
    <source>
        <dbReference type="ARBA" id="ARBA00022741"/>
    </source>
</evidence>
<dbReference type="PANTHER" id="PTHR43272">
    <property type="entry name" value="LONG-CHAIN-FATTY-ACID--COA LIGASE"/>
    <property type="match status" value="1"/>
</dbReference>
<sequence>MSNPPTFCHVFQETAAANPDRVALRTPGGAVSITWSEYADRVRTIAAGLARLGVRSGDTVALMLTNRPEFHLVDTAALHLGAAPFSVYNTNPVETIRYLFDNADNRVVVCEEAFVPVLLEAQAEGSSVEHIVCVDGAPHGTISLAEVESAPAPEFDFDATWRAVQPDDLLTIVYTSGTTGTPKGVELTHAGTLVSARATIRADLGPRVYERVLSYLPDAHVANRLLAHYVAMVQAAEVTDIANPRDVLAGLVEVRPHVFFGVPQTWYKLRTGIELAVAAETDQAIRESAAWAFEIGMRKVRAEQTGEDPDSELLTQHAEADRLVLAPLRARVGLDELRVAASGAAPVTPEAHEFMMMLGIPVREVYGMTESSAIATTHPPDDIRVGTVGTPYPEVEVSLADDGELLIRGPVVMRGYRKEAEKTAEAVDAEGWLHTGDIATIQDGHVAIVDRKKDLIINASGKNMSPSHIESTVRDACPLAGLVVAIADHRPFVSLLVVLDPDAAAVFAAQHGLPPDIAALASHSCLQDAMQQGIDVANSKLSRAEQVRAFTVVPEYWQPGSNVLTPTMKVRRKSVNDRYAAQIASMYTMDPPVPTGVCGGSSRLDVDLEAKR</sequence>
<evidence type="ECO:0000256" key="2">
    <source>
        <dbReference type="ARBA" id="ARBA00022840"/>
    </source>
</evidence>
<keyword evidence="1" id="KW-0547">Nucleotide-binding</keyword>
<dbReference type="EMBL" id="FNTL01000004">
    <property type="protein sequence ID" value="SEE24299.1"/>
    <property type="molecule type" value="Genomic_DNA"/>
</dbReference>
<accession>A0A1H5H8M2</accession>